<evidence type="ECO:0000313" key="2">
    <source>
        <dbReference type="Proteomes" id="UP000241639"/>
    </source>
</evidence>
<evidence type="ECO:0000313" key="1">
    <source>
        <dbReference type="EMBL" id="PTM58468.1"/>
    </source>
</evidence>
<protein>
    <submittedName>
        <fullName evidence="1">Uncharacterized protein YqhG</fullName>
    </submittedName>
</protein>
<proteinExistence type="predicted"/>
<dbReference type="EMBL" id="PZZP01000001">
    <property type="protein sequence ID" value="PTM58468.1"/>
    <property type="molecule type" value="Genomic_DNA"/>
</dbReference>
<dbReference type="InterPro" id="IPR024562">
    <property type="entry name" value="YqhG"/>
</dbReference>
<gene>
    <name evidence="1" type="ORF">C8J48_1051</name>
</gene>
<dbReference type="Proteomes" id="UP000241639">
    <property type="component" value="Unassembled WGS sequence"/>
</dbReference>
<sequence length="268" mass="32045">MEPSEVQAFTESYLHAYGCHIIEKEEHYLSTRLSQESDKDLVHRPFYWMYVDKMGLEPQTSTLSFCFNAEHAPEENRSELLTFGSPRFSAILRSARKKGRFVRLYEEIKTSARLWGQSYPYQPWLGINFLVSFICDRKRDEIRNLGIDLRTGEIREHFYQACLQKNWNAKLPAHRHILPQRLSIPEAVGELEYHLQGWIERQDSTWYTEAKEQLDLELEQIHTYYPDEWRMSDELHQEKKQRLRETIWQYHPRVEVEVINAGLFHIGP</sequence>
<dbReference type="RefSeq" id="WP_170105181.1">
    <property type="nucleotide sequence ID" value="NZ_PZZP01000001.1"/>
</dbReference>
<keyword evidence="2" id="KW-1185">Reference proteome</keyword>
<dbReference type="Pfam" id="PF11079">
    <property type="entry name" value="YqhG"/>
    <property type="match status" value="1"/>
</dbReference>
<comment type="caution">
    <text evidence="1">The sequence shown here is derived from an EMBL/GenBank/DDBJ whole genome shotgun (WGS) entry which is preliminary data.</text>
</comment>
<dbReference type="AlphaFoldDB" id="A0A2T4Z9A5"/>
<name>A0A2T4Z9A5_9BACL</name>
<organism evidence="1 2">
    <name type="scientific">Desmospora activa DSM 45169</name>
    <dbReference type="NCBI Taxonomy" id="1121389"/>
    <lineage>
        <taxon>Bacteria</taxon>
        <taxon>Bacillati</taxon>
        <taxon>Bacillota</taxon>
        <taxon>Bacilli</taxon>
        <taxon>Bacillales</taxon>
        <taxon>Thermoactinomycetaceae</taxon>
        <taxon>Desmospora</taxon>
    </lineage>
</organism>
<accession>A0A2T4Z9A5</accession>
<reference evidence="1 2" key="1">
    <citation type="submission" date="2018-04" db="EMBL/GenBank/DDBJ databases">
        <title>Genomic Encyclopedia of Archaeal and Bacterial Type Strains, Phase II (KMG-II): from individual species to whole genera.</title>
        <authorList>
            <person name="Goeker M."/>
        </authorList>
    </citation>
    <scope>NUCLEOTIDE SEQUENCE [LARGE SCALE GENOMIC DNA]</scope>
    <source>
        <strain evidence="1 2">DSM 45169</strain>
    </source>
</reference>